<dbReference type="EMBL" id="FJMZ01000062">
    <property type="protein sequence ID" value="CZR04778.1"/>
    <property type="molecule type" value="Genomic_DNA"/>
</dbReference>
<keyword evidence="1" id="KW-1133">Transmembrane helix</keyword>
<keyword evidence="1" id="KW-0472">Membrane</keyword>
<reference evidence="3 5" key="2">
    <citation type="submission" date="2016-10" db="EMBL/GenBank/DDBJ databases">
        <authorList>
            <person name="Varghese N."/>
            <person name="Submissions S."/>
        </authorList>
    </citation>
    <scope>NUCLEOTIDE SEQUENCE [LARGE SCALE GENOMIC DNA]</scope>
    <source>
        <strain evidence="3 5">DSM 2094</strain>
    </source>
</reference>
<dbReference type="Proteomes" id="UP000195947">
    <property type="component" value="Unassembled WGS sequence"/>
</dbReference>
<dbReference type="AlphaFoldDB" id="A0AB38BLV0"/>
<name>A0AB38BLV0_9LACT</name>
<feature type="transmembrane region" description="Helical" evidence="1">
    <location>
        <begin position="5"/>
        <end position="22"/>
    </location>
</feature>
<gene>
    <name evidence="3" type="ORF">SAMN04488507_10832</name>
    <name evidence="2" type="ORF">TFLO_2967</name>
</gene>
<evidence type="ECO:0000256" key="1">
    <source>
        <dbReference type="SAM" id="Phobius"/>
    </source>
</evidence>
<evidence type="ECO:0000313" key="3">
    <source>
        <dbReference type="EMBL" id="SFI23505.1"/>
    </source>
</evidence>
<dbReference type="Proteomes" id="UP000199686">
    <property type="component" value="Unassembled WGS sequence"/>
</dbReference>
<keyword evidence="1" id="KW-0812">Transmembrane</keyword>
<evidence type="ECO:0000313" key="5">
    <source>
        <dbReference type="Proteomes" id="UP000199686"/>
    </source>
</evidence>
<comment type="caution">
    <text evidence="3">The sequence shown here is derived from an EMBL/GenBank/DDBJ whole genome shotgun (WGS) entry which is preliminary data.</text>
</comment>
<sequence>MIKDFHRYIPILAGCMFIIILAKDKISSSFFIGVCTVYIVIVSIMIYKSGENLRKKRN</sequence>
<proteinExistence type="predicted"/>
<feature type="transmembrane region" description="Helical" evidence="1">
    <location>
        <begin position="28"/>
        <end position="47"/>
    </location>
</feature>
<organism evidence="3 5">
    <name type="scientific">Trichococcus flocculiformis</name>
    <dbReference type="NCBI Taxonomy" id="82803"/>
    <lineage>
        <taxon>Bacteria</taxon>
        <taxon>Bacillati</taxon>
        <taxon>Bacillota</taxon>
        <taxon>Bacilli</taxon>
        <taxon>Lactobacillales</taxon>
        <taxon>Carnobacteriaceae</taxon>
        <taxon>Trichococcus</taxon>
    </lineage>
</organism>
<accession>A0AB38BLV0</accession>
<keyword evidence="4" id="KW-1185">Reference proteome</keyword>
<dbReference type="EMBL" id="FOQC01000083">
    <property type="protein sequence ID" value="SFI23505.1"/>
    <property type="molecule type" value="Genomic_DNA"/>
</dbReference>
<reference evidence="2 4" key="1">
    <citation type="submission" date="2016-02" db="EMBL/GenBank/DDBJ databases">
        <authorList>
            <person name="Strepis N."/>
        </authorList>
    </citation>
    <scope>NUCLEOTIDE SEQUENCE [LARGE SCALE GENOMIC DNA]</scope>
    <source>
        <strain evidence="2">Trichococcus flocculiformis</strain>
    </source>
</reference>
<protein>
    <submittedName>
        <fullName evidence="3">Uncharacterized protein</fullName>
    </submittedName>
</protein>
<evidence type="ECO:0000313" key="2">
    <source>
        <dbReference type="EMBL" id="CZR04778.1"/>
    </source>
</evidence>
<evidence type="ECO:0000313" key="4">
    <source>
        <dbReference type="Proteomes" id="UP000195947"/>
    </source>
</evidence>